<protein>
    <submittedName>
        <fullName evidence="2">Uncharacterized protein</fullName>
    </submittedName>
</protein>
<accession>A0AAD2GTW8</accession>
<evidence type="ECO:0000256" key="1">
    <source>
        <dbReference type="SAM" id="MobiDB-lite"/>
    </source>
</evidence>
<proteinExistence type="predicted"/>
<reference evidence="2" key="1">
    <citation type="submission" date="2023-11" db="EMBL/GenBank/DDBJ databases">
        <authorList>
            <person name="De Vega J J."/>
            <person name="De Vega J J."/>
        </authorList>
    </citation>
    <scope>NUCLEOTIDE SEQUENCE</scope>
</reference>
<feature type="region of interest" description="Disordered" evidence="1">
    <location>
        <begin position="194"/>
        <end position="231"/>
    </location>
</feature>
<dbReference type="Proteomes" id="UP001295794">
    <property type="component" value="Unassembled WGS sequence"/>
</dbReference>
<evidence type="ECO:0000313" key="2">
    <source>
        <dbReference type="EMBL" id="CAK5263939.1"/>
    </source>
</evidence>
<sequence length="646" mass="69661">MLEFSTSPSPKIAASPPTRRNRESPQVKHELGHRSRRALLSSCIDIDGARLVARRSPRYGQRPTRSSSLYTNLDVRIVSRLAILMDPDLPPDVSGFLMPSNDHDHVLHDLDLPFSFPGYPSHGFDCTTTASFDFGETHRPDPGCSSSGYGFSSVYPSPPSPASREAGHLPLPGTGAAHQFGGLLDSPVVHVLKGPPTAASSSTPSSMPLSPPPTIQTPIHSLPPSDPYVSPPSPLRPLLRIAETAPATPQQLLSPISPEWPIGRKPADELFAEGGSMLMSEGDYVSGDVYGSADEGLVEGSAAASVLLGCADVPASSFEDSATSPLDELLSLKSVAPDTFSNDSFLPLSPSPSPPRTWMSPPLELSPPFDWDQLEYSPPCSPALRSFASLSSDSASDELEEIDWEIEAERSVGMSPACRIHLSSLPAFEADDDLGLVDPDTDIDTPFPGSSADPLELSSLRNALCLNVPDQVPPAKPPSILDPFSFDELLAWLPPHLDQDELKGLYRVRSNAHAMLDACSIASSSSSQAVPDGITWDHELRKNVPRDSGEPRRIRKRAKEQAREVDAMIGLALGLLPESEPRKEKNDDCWKRDKAGLAGLESIDQLVARMILRRRERCVRGLESPRKLVHRPSALSLTTSANSPIS</sequence>
<organism evidence="2 3">
    <name type="scientific">Mycena citricolor</name>
    <dbReference type="NCBI Taxonomy" id="2018698"/>
    <lineage>
        <taxon>Eukaryota</taxon>
        <taxon>Fungi</taxon>
        <taxon>Dikarya</taxon>
        <taxon>Basidiomycota</taxon>
        <taxon>Agaricomycotina</taxon>
        <taxon>Agaricomycetes</taxon>
        <taxon>Agaricomycetidae</taxon>
        <taxon>Agaricales</taxon>
        <taxon>Marasmiineae</taxon>
        <taxon>Mycenaceae</taxon>
        <taxon>Mycena</taxon>
    </lineage>
</organism>
<feature type="region of interest" description="Disordered" evidence="1">
    <location>
        <begin position="1"/>
        <end position="33"/>
    </location>
</feature>
<name>A0AAD2GTW8_9AGAR</name>
<feature type="compositionally biased region" description="Basic and acidic residues" evidence="1">
    <location>
        <begin position="20"/>
        <end position="33"/>
    </location>
</feature>
<keyword evidence="3" id="KW-1185">Reference proteome</keyword>
<gene>
    <name evidence="2" type="ORF">MYCIT1_LOCUS3697</name>
</gene>
<feature type="compositionally biased region" description="Low complexity" evidence="1">
    <location>
        <begin position="195"/>
        <end position="208"/>
    </location>
</feature>
<dbReference type="AlphaFoldDB" id="A0AAD2GTW8"/>
<comment type="caution">
    <text evidence="2">The sequence shown here is derived from an EMBL/GenBank/DDBJ whole genome shotgun (WGS) entry which is preliminary data.</text>
</comment>
<evidence type="ECO:0000313" key="3">
    <source>
        <dbReference type="Proteomes" id="UP001295794"/>
    </source>
</evidence>
<dbReference type="EMBL" id="CAVNYO010000045">
    <property type="protein sequence ID" value="CAK5263939.1"/>
    <property type="molecule type" value="Genomic_DNA"/>
</dbReference>